<evidence type="ECO:0000256" key="1">
    <source>
        <dbReference type="SAM" id="Phobius"/>
    </source>
</evidence>
<keyword evidence="1" id="KW-0812">Transmembrane</keyword>
<accession>A0A6P1T0X2</accession>
<dbReference type="Proteomes" id="UP000464495">
    <property type="component" value="Chromosome"/>
</dbReference>
<evidence type="ECO:0000313" key="3">
    <source>
        <dbReference type="Proteomes" id="UP000464495"/>
    </source>
</evidence>
<keyword evidence="1" id="KW-1133">Transmembrane helix</keyword>
<protein>
    <submittedName>
        <fullName evidence="2">Uncharacterized protein</fullName>
    </submittedName>
</protein>
<sequence>MGILVIIGAIVTLLGLAGLGLCIRKAAALRALKDDPEAQKAGMHGLVALNMASVGVAFMGLALVVVGLIL</sequence>
<dbReference type="RefSeq" id="WP_161860742.1">
    <property type="nucleotide sequence ID" value="NZ_CP046620.1"/>
</dbReference>
<keyword evidence="3" id="KW-1185">Reference proteome</keyword>
<keyword evidence="1" id="KW-0472">Membrane</keyword>
<proteinExistence type="predicted"/>
<dbReference type="KEGG" id="amaq:GO499_02695"/>
<evidence type="ECO:0000313" key="2">
    <source>
        <dbReference type="EMBL" id="QHQ34172.1"/>
    </source>
</evidence>
<organism evidence="2 3">
    <name type="scientific">Algicella marina</name>
    <dbReference type="NCBI Taxonomy" id="2683284"/>
    <lineage>
        <taxon>Bacteria</taxon>
        <taxon>Pseudomonadati</taxon>
        <taxon>Pseudomonadota</taxon>
        <taxon>Alphaproteobacteria</taxon>
        <taxon>Rhodobacterales</taxon>
        <taxon>Paracoccaceae</taxon>
        <taxon>Algicella</taxon>
    </lineage>
</organism>
<reference evidence="2 3" key="1">
    <citation type="submission" date="2019-12" db="EMBL/GenBank/DDBJ databases">
        <title>Complete genome sequence of Algicella marina strain 9Alg 56(T) isolated from the red alga Tichocarpus crinitus.</title>
        <authorList>
            <person name="Kim S.-G."/>
            <person name="Nedashkovskaya O.I."/>
        </authorList>
    </citation>
    <scope>NUCLEOTIDE SEQUENCE [LARGE SCALE GENOMIC DNA]</scope>
    <source>
        <strain evidence="2 3">9Alg 56</strain>
    </source>
</reference>
<gene>
    <name evidence="2" type="ORF">GO499_02695</name>
</gene>
<name>A0A6P1T0X2_9RHOB</name>
<feature type="transmembrane region" description="Helical" evidence="1">
    <location>
        <begin position="46"/>
        <end position="69"/>
    </location>
</feature>
<dbReference type="EMBL" id="CP046620">
    <property type="protein sequence ID" value="QHQ34172.1"/>
    <property type="molecule type" value="Genomic_DNA"/>
</dbReference>
<dbReference type="AlphaFoldDB" id="A0A6P1T0X2"/>